<dbReference type="EMBL" id="GBRH01221748">
    <property type="protein sequence ID" value="JAD76147.1"/>
    <property type="molecule type" value="Transcribed_RNA"/>
</dbReference>
<organism evidence="1">
    <name type="scientific">Arundo donax</name>
    <name type="common">Giant reed</name>
    <name type="synonym">Donax arundinaceus</name>
    <dbReference type="NCBI Taxonomy" id="35708"/>
    <lineage>
        <taxon>Eukaryota</taxon>
        <taxon>Viridiplantae</taxon>
        <taxon>Streptophyta</taxon>
        <taxon>Embryophyta</taxon>
        <taxon>Tracheophyta</taxon>
        <taxon>Spermatophyta</taxon>
        <taxon>Magnoliopsida</taxon>
        <taxon>Liliopsida</taxon>
        <taxon>Poales</taxon>
        <taxon>Poaceae</taxon>
        <taxon>PACMAD clade</taxon>
        <taxon>Arundinoideae</taxon>
        <taxon>Arundineae</taxon>
        <taxon>Arundo</taxon>
    </lineage>
</organism>
<sequence>MLKHSIILIPNISSNLAHSVFRLLFYGWTDVRLLNGPLIL</sequence>
<reference evidence="1" key="2">
    <citation type="journal article" date="2015" name="Data Brief">
        <title>Shoot transcriptome of the giant reed, Arundo donax.</title>
        <authorList>
            <person name="Barrero R.A."/>
            <person name="Guerrero F.D."/>
            <person name="Moolhuijzen P."/>
            <person name="Goolsby J.A."/>
            <person name="Tidwell J."/>
            <person name="Bellgard S.E."/>
            <person name="Bellgard M.I."/>
        </authorList>
    </citation>
    <scope>NUCLEOTIDE SEQUENCE</scope>
    <source>
        <tissue evidence="1">Shoot tissue taken approximately 20 cm above the soil surface</tissue>
    </source>
</reference>
<dbReference type="AlphaFoldDB" id="A0A0A9CXF3"/>
<proteinExistence type="predicted"/>
<accession>A0A0A9CXF3</accession>
<dbReference type="EMBL" id="GBRH01221814">
    <property type="protein sequence ID" value="JAD76081.1"/>
    <property type="molecule type" value="Transcribed_RNA"/>
</dbReference>
<name>A0A0A9CXF3_ARUDO</name>
<evidence type="ECO:0000313" key="1">
    <source>
        <dbReference type="EMBL" id="JAD76147.1"/>
    </source>
</evidence>
<reference evidence="1" key="1">
    <citation type="submission" date="2014-09" db="EMBL/GenBank/DDBJ databases">
        <authorList>
            <person name="Magalhaes I.L.F."/>
            <person name="Oliveira U."/>
            <person name="Santos F.R."/>
            <person name="Vidigal T.H.D.A."/>
            <person name="Brescovit A.D."/>
            <person name="Santos A.J."/>
        </authorList>
    </citation>
    <scope>NUCLEOTIDE SEQUENCE</scope>
    <source>
        <tissue evidence="1">Shoot tissue taken approximately 20 cm above the soil surface</tissue>
    </source>
</reference>
<protein>
    <submittedName>
        <fullName evidence="1">Uncharacterized protein</fullName>
    </submittedName>
</protein>